<proteinExistence type="inferred from homology"/>
<evidence type="ECO:0000256" key="6">
    <source>
        <dbReference type="HAMAP-Rule" id="MF_01186"/>
    </source>
</evidence>
<evidence type="ECO:0000313" key="8">
    <source>
        <dbReference type="Proteomes" id="UP001589813"/>
    </source>
</evidence>
<gene>
    <name evidence="6 7" type="primary">lptE</name>
    <name evidence="7" type="ORF">ACFFJP_05425</name>
</gene>
<evidence type="ECO:0000256" key="5">
    <source>
        <dbReference type="ARBA" id="ARBA00023288"/>
    </source>
</evidence>
<dbReference type="EMBL" id="JBHLXP010000001">
    <property type="protein sequence ID" value="MFC0047720.1"/>
    <property type="molecule type" value="Genomic_DNA"/>
</dbReference>
<organism evidence="7 8">
    <name type="scientific">Rheinheimera tilapiae</name>
    <dbReference type="NCBI Taxonomy" id="875043"/>
    <lineage>
        <taxon>Bacteria</taxon>
        <taxon>Pseudomonadati</taxon>
        <taxon>Pseudomonadota</taxon>
        <taxon>Gammaproteobacteria</taxon>
        <taxon>Chromatiales</taxon>
        <taxon>Chromatiaceae</taxon>
        <taxon>Rheinheimera</taxon>
    </lineage>
</organism>
<reference evidence="7 8" key="1">
    <citation type="submission" date="2024-09" db="EMBL/GenBank/DDBJ databases">
        <authorList>
            <person name="Sun Q."/>
            <person name="Mori K."/>
        </authorList>
    </citation>
    <scope>NUCLEOTIDE SEQUENCE [LARGE SCALE GENOMIC DNA]</scope>
    <source>
        <strain evidence="7 8">KCTC 23315</strain>
    </source>
</reference>
<keyword evidence="3 6" id="KW-0564">Palmitate</keyword>
<evidence type="ECO:0000313" key="7">
    <source>
        <dbReference type="EMBL" id="MFC0047720.1"/>
    </source>
</evidence>
<comment type="subunit">
    <text evidence="6">Component of the lipopolysaccharide transport and assembly complex. Interacts with LptD.</text>
</comment>
<evidence type="ECO:0000256" key="3">
    <source>
        <dbReference type="ARBA" id="ARBA00023139"/>
    </source>
</evidence>
<dbReference type="Gene3D" id="3.30.160.150">
    <property type="entry name" value="Lipoprotein like domain"/>
    <property type="match status" value="1"/>
</dbReference>
<keyword evidence="4 6" id="KW-0998">Cell outer membrane</keyword>
<comment type="subcellular location">
    <subcellularLocation>
        <location evidence="6">Cell outer membrane</location>
        <topology evidence="6">Lipid-anchor</topology>
    </subcellularLocation>
</comment>
<dbReference type="PANTHER" id="PTHR38098">
    <property type="entry name" value="LPS-ASSEMBLY LIPOPROTEIN LPTE"/>
    <property type="match status" value="1"/>
</dbReference>
<comment type="similarity">
    <text evidence="6">Belongs to the LptE lipoprotein family.</text>
</comment>
<evidence type="ECO:0000256" key="4">
    <source>
        <dbReference type="ARBA" id="ARBA00023237"/>
    </source>
</evidence>
<keyword evidence="1 6" id="KW-0732">Signal</keyword>
<dbReference type="InterPro" id="IPR007485">
    <property type="entry name" value="LPS_assembly_LptE"/>
</dbReference>
<sequence length="158" mass="18172">MRGWRLPVLVLLSLMLSSCGFQLRGSLPLEKYPAVYLQGDKHSELLQQLGTQLERNQVKLLDSSDTTAAIFVLDSDSLQRRTLSLFPNGQVAEYELIYKVNYQLILPGQEPRPYQIELYRDYQDDPSRALAKSKELDLMLTELRSQAVARIIRQFGRL</sequence>
<comment type="function">
    <text evidence="6">Together with LptD, is involved in the assembly of lipopolysaccharide (LPS) at the surface of the outer membrane. Required for the proper assembly of LptD. Binds LPS and may serve as the LPS recognition site at the outer membrane.</text>
</comment>
<dbReference type="HAMAP" id="MF_01186">
    <property type="entry name" value="LPS_assembly_LptE"/>
    <property type="match status" value="1"/>
</dbReference>
<dbReference type="PROSITE" id="PS51257">
    <property type="entry name" value="PROKAR_LIPOPROTEIN"/>
    <property type="match status" value="1"/>
</dbReference>
<dbReference type="Proteomes" id="UP001589813">
    <property type="component" value="Unassembled WGS sequence"/>
</dbReference>
<dbReference type="RefSeq" id="WP_377241231.1">
    <property type="nucleotide sequence ID" value="NZ_JBHLXP010000001.1"/>
</dbReference>
<evidence type="ECO:0000256" key="1">
    <source>
        <dbReference type="ARBA" id="ARBA00022729"/>
    </source>
</evidence>
<keyword evidence="8" id="KW-1185">Reference proteome</keyword>
<accession>A0ABV6BA20</accession>
<keyword evidence="5 6" id="KW-0449">Lipoprotein</keyword>
<protein>
    <recommendedName>
        <fullName evidence="6">LPS-assembly lipoprotein LptE</fullName>
    </recommendedName>
</protein>
<dbReference type="Pfam" id="PF04390">
    <property type="entry name" value="LptE"/>
    <property type="match status" value="1"/>
</dbReference>
<keyword evidence="2 6" id="KW-0472">Membrane</keyword>
<evidence type="ECO:0000256" key="2">
    <source>
        <dbReference type="ARBA" id="ARBA00023136"/>
    </source>
</evidence>
<comment type="caution">
    <text evidence="7">The sequence shown here is derived from an EMBL/GenBank/DDBJ whole genome shotgun (WGS) entry which is preliminary data.</text>
</comment>
<dbReference type="PANTHER" id="PTHR38098:SF1">
    <property type="entry name" value="LPS-ASSEMBLY LIPOPROTEIN LPTE"/>
    <property type="match status" value="1"/>
</dbReference>
<name>A0ABV6BA20_9GAMM</name>